<feature type="chain" id="PRO_5041667235" description="Glutamine amidotransferase domain-containing protein" evidence="2">
    <location>
        <begin position="27"/>
        <end position="788"/>
    </location>
</feature>
<dbReference type="AlphaFoldDB" id="A0AA96LAW3"/>
<dbReference type="EMBL" id="CP130318">
    <property type="protein sequence ID" value="WNQ09843.1"/>
    <property type="molecule type" value="Genomic_DNA"/>
</dbReference>
<dbReference type="RefSeq" id="WP_315603617.1">
    <property type="nucleotide sequence ID" value="NZ_CP130318.1"/>
</dbReference>
<sequence>MSVRVVLLAALSALFLFVWNAGPAKAANASVEVEIKAGFDGSAKQGSWFPVQFTLSNPSENLTGELVVRVANPQGGQDLVYVKPVEVPKSSTKIISMALPGMVMNQNNNKVEFYKGSMRKGEAVSFAKGETYIKTSAAKSLQVGVIARDPDTLNSLSLLNQNKYDIGVVHLEASELPGESLMLDGLDMLVLNDVATDQWKPEQIEAIGSWVKRGGQLVLAGGAGYPKTAKAFDALSPVSYSGTASLTKLSALETEAGKALPLTGGFTVSQASLKKGEVFLEQEGTVLFARADSGKGAVWYAAYDLSLEPVASWNGTPFLWEKIMRRSLPLNPKQGSMGTFPVQPGFWEYQNILNYFPSLTPPSLKLLLLLFGIYVVVVAPVLYLVLKRMDKREWAWAVIPAVSLISSVAIYLAGASDKSSTLTHAVNTVELDGQGEGLRTTGLAVFVPSGGTYDVKLPPSSQLLTSIHAIGPGASSTNGLSGNTDQVFYMEPGSKKIEWTNVPYWSIRKAILQSEESEKLGQFEVTGTSDLSGWKGELVNSTTRDLTNVHILFGMQTVKIGDMKAGEKKPFALSASSPQPGYVDIGGMLFPRTGGQDAYNRERELVQGYYNRLINVGQPKGPVAIGWSTNEPSPYIVNGKAAHADVLTMWTQELAMPTVQGGKVTIPSGMVAAQITSTTMQQWGTEPNGTIHANNGELTMEYRLPRNQGAQYDKLQVKMDGNTGPVSLQIWNEGKQAWEPLDLSGGPWQTSEPAPYLLHGQTLRLKAAVTGSVTFRSPDIALEGTVSP</sequence>
<evidence type="ECO:0000256" key="1">
    <source>
        <dbReference type="SAM" id="Phobius"/>
    </source>
</evidence>
<keyword evidence="4" id="KW-1185">Reference proteome</keyword>
<reference evidence="3 4" key="1">
    <citation type="submission" date="2022-02" db="EMBL/GenBank/DDBJ databases">
        <title>Paenibacillus sp. MBLB1776 Whole Genome Shotgun Sequencing.</title>
        <authorList>
            <person name="Hwang C.Y."/>
            <person name="Cho E.-S."/>
            <person name="Seo M.-J."/>
        </authorList>
    </citation>
    <scope>NUCLEOTIDE SEQUENCE [LARGE SCALE GENOMIC DNA]</scope>
    <source>
        <strain evidence="3 4">MBLB1776</strain>
    </source>
</reference>
<evidence type="ECO:0008006" key="5">
    <source>
        <dbReference type="Google" id="ProtNLM"/>
    </source>
</evidence>
<keyword evidence="1" id="KW-0812">Transmembrane</keyword>
<feature type="transmembrane region" description="Helical" evidence="1">
    <location>
        <begin position="393"/>
        <end position="414"/>
    </location>
</feature>
<keyword evidence="1" id="KW-1133">Transmembrane helix</keyword>
<dbReference type="Gene3D" id="3.40.50.880">
    <property type="match status" value="1"/>
</dbReference>
<evidence type="ECO:0000256" key="2">
    <source>
        <dbReference type="SAM" id="SignalP"/>
    </source>
</evidence>
<protein>
    <recommendedName>
        <fullName evidence="5">Glutamine amidotransferase domain-containing protein</fullName>
    </recommendedName>
</protein>
<dbReference type="Proteomes" id="UP001305702">
    <property type="component" value="Chromosome"/>
</dbReference>
<dbReference type="SUPFAM" id="SSF52317">
    <property type="entry name" value="Class I glutamine amidotransferase-like"/>
    <property type="match status" value="1"/>
</dbReference>
<feature type="transmembrane region" description="Helical" evidence="1">
    <location>
        <begin position="366"/>
        <end position="386"/>
    </location>
</feature>
<evidence type="ECO:0000313" key="4">
    <source>
        <dbReference type="Proteomes" id="UP001305702"/>
    </source>
</evidence>
<keyword evidence="2" id="KW-0732">Signal</keyword>
<accession>A0AA96LAW3</accession>
<dbReference type="InterPro" id="IPR029062">
    <property type="entry name" value="Class_I_gatase-like"/>
</dbReference>
<feature type="signal peptide" evidence="2">
    <location>
        <begin position="1"/>
        <end position="26"/>
    </location>
</feature>
<keyword evidence="1" id="KW-0472">Membrane</keyword>
<organism evidence="3 4">
    <name type="scientific">Paenibacillus aurantius</name>
    <dbReference type="NCBI Taxonomy" id="2918900"/>
    <lineage>
        <taxon>Bacteria</taxon>
        <taxon>Bacillati</taxon>
        <taxon>Bacillota</taxon>
        <taxon>Bacilli</taxon>
        <taxon>Bacillales</taxon>
        <taxon>Paenibacillaceae</taxon>
        <taxon>Paenibacillus</taxon>
    </lineage>
</organism>
<evidence type="ECO:0000313" key="3">
    <source>
        <dbReference type="EMBL" id="WNQ09843.1"/>
    </source>
</evidence>
<dbReference type="KEGG" id="paun:MJA45_19740"/>
<gene>
    <name evidence="3" type="ORF">MJA45_19740</name>
</gene>
<name>A0AA96LAW3_9BACL</name>
<proteinExistence type="predicted"/>